<sequence>MSGEVPEEISELQSLSVLNISHNDFSGGVSRDFPVDLVADFSFNNFSGEIPASFSNLKEECFVGNKGLCGKPLEKMCIVPSFHSNPPNVTSNGSVGPTNAALAAIPKKGQAGKAKKNGGRDVKIAKIVAIVVGDVAAVVIFVVVLFYAYNLRKKNKEIESTCLFFNVGPGDEKSETATETKSVAKSEENEKYLVMVDGETELEMETLYKAPTYILGSNGAGIVYKTVRKWASLRK</sequence>
<keyword evidence="2" id="KW-0418">Kinase</keyword>
<dbReference type="Pfam" id="PF00560">
    <property type="entry name" value="LRR_1"/>
    <property type="match status" value="2"/>
</dbReference>
<protein>
    <submittedName>
        <fullName evidence="2">Probable LRR receptor-like serine/threonine-protein kinase At4g37250</fullName>
    </submittedName>
</protein>
<dbReference type="GO" id="GO:0016301">
    <property type="term" value="F:kinase activity"/>
    <property type="evidence" value="ECO:0007669"/>
    <property type="project" value="UniProtKB-KW"/>
</dbReference>
<organism evidence="2">
    <name type="scientific">Tanacetum cinerariifolium</name>
    <name type="common">Dalmatian daisy</name>
    <name type="synonym">Chrysanthemum cinerariifolium</name>
    <dbReference type="NCBI Taxonomy" id="118510"/>
    <lineage>
        <taxon>Eukaryota</taxon>
        <taxon>Viridiplantae</taxon>
        <taxon>Streptophyta</taxon>
        <taxon>Embryophyta</taxon>
        <taxon>Tracheophyta</taxon>
        <taxon>Spermatophyta</taxon>
        <taxon>Magnoliopsida</taxon>
        <taxon>eudicotyledons</taxon>
        <taxon>Gunneridae</taxon>
        <taxon>Pentapetalae</taxon>
        <taxon>asterids</taxon>
        <taxon>campanulids</taxon>
        <taxon>Asterales</taxon>
        <taxon>Asteraceae</taxon>
        <taxon>Asteroideae</taxon>
        <taxon>Anthemideae</taxon>
        <taxon>Anthemidinae</taxon>
        <taxon>Tanacetum</taxon>
    </lineage>
</organism>
<evidence type="ECO:0000256" key="1">
    <source>
        <dbReference type="SAM" id="Phobius"/>
    </source>
</evidence>
<accession>A0A699J5I4</accession>
<dbReference type="InterPro" id="IPR001611">
    <property type="entry name" value="Leu-rich_rpt"/>
</dbReference>
<name>A0A699J5I4_TANCI</name>
<keyword evidence="1" id="KW-0812">Transmembrane</keyword>
<gene>
    <name evidence="2" type="ORF">Tci_585174</name>
</gene>
<dbReference type="EMBL" id="BKCJ010373790">
    <property type="protein sequence ID" value="GFA13202.1"/>
    <property type="molecule type" value="Genomic_DNA"/>
</dbReference>
<dbReference type="InterPro" id="IPR032675">
    <property type="entry name" value="LRR_dom_sf"/>
</dbReference>
<keyword evidence="1" id="KW-1133">Transmembrane helix</keyword>
<dbReference type="PANTHER" id="PTHR48007:SF47">
    <property type="entry name" value="PROTEIN KINASE DOMAIN-CONTAINING PROTEIN"/>
    <property type="match status" value="1"/>
</dbReference>
<dbReference type="SUPFAM" id="SSF52058">
    <property type="entry name" value="L domain-like"/>
    <property type="match status" value="1"/>
</dbReference>
<keyword evidence="1" id="KW-0472">Membrane</keyword>
<dbReference type="Gene3D" id="3.80.10.10">
    <property type="entry name" value="Ribonuclease Inhibitor"/>
    <property type="match status" value="1"/>
</dbReference>
<dbReference type="AlphaFoldDB" id="A0A699J5I4"/>
<dbReference type="PANTHER" id="PTHR48007">
    <property type="entry name" value="LEUCINE-RICH REPEAT RECEPTOR-LIKE PROTEIN KINASE PXC1"/>
    <property type="match status" value="1"/>
</dbReference>
<keyword evidence="2" id="KW-0808">Transferase</keyword>
<feature type="transmembrane region" description="Helical" evidence="1">
    <location>
        <begin position="127"/>
        <end position="149"/>
    </location>
</feature>
<evidence type="ECO:0000313" key="2">
    <source>
        <dbReference type="EMBL" id="GFA13202.1"/>
    </source>
</evidence>
<reference evidence="2" key="1">
    <citation type="journal article" date="2019" name="Sci. Rep.">
        <title>Draft genome of Tanacetum cinerariifolium, the natural source of mosquito coil.</title>
        <authorList>
            <person name="Yamashiro T."/>
            <person name="Shiraishi A."/>
            <person name="Satake H."/>
            <person name="Nakayama K."/>
        </authorList>
    </citation>
    <scope>NUCLEOTIDE SEQUENCE</scope>
</reference>
<dbReference type="InterPro" id="IPR046959">
    <property type="entry name" value="PRK1-6/SRF4-like"/>
</dbReference>
<proteinExistence type="predicted"/>
<comment type="caution">
    <text evidence="2">The sequence shown here is derived from an EMBL/GenBank/DDBJ whole genome shotgun (WGS) entry which is preliminary data.</text>
</comment>
<keyword evidence="2" id="KW-0675">Receptor</keyword>